<feature type="compositionally biased region" description="Polar residues" evidence="2">
    <location>
        <begin position="715"/>
        <end position="738"/>
    </location>
</feature>
<dbReference type="SMART" id="SM00320">
    <property type="entry name" value="WD40"/>
    <property type="match status" value="6"/>
</dbReference>
<dbReference type="InterPro" id="IPR015943">
    <property type="entry name" value="WD40/YVTN_repeat-like_dom_sf"/>
</dbReference>
<feature type="repeat" description="WD" evidence="1">
    <location>
        <begin position="1044"/>
        <end position="1085"/>
    </location>
</feature>
<feature type="compositionally biased region" description="Polar residues" evidence="2">
    <location>
        <begin position="699"/>
        <end position="708"/>
    </location>
</feature>
<dbReference type="PROSITE" id="PS50897">
    <property type="entry name" value="CTLH"/>
    <property type="match status" value="1"/>
</dbReference>
<comment type="caution">
    <text evidence="4">The sequence shown here is derived from an EMBL/GenBank/DDBJ whole genome shotgun (WGS) entry which is preliminary data.</text>
</comment>
<reference evidence="4 5" key="1">
    <citation type="submission" date="2022-12" db="EMBL/GenBank/DDBJ databases">
        <title>Chromosome-level genome of Tegillarca granosa.</title>
        <authorList>
            <person name="Kim J."/>
        </authorList>
    </citation>
    <scope>NUCLEOTIDE SEQUENCE [LARGE SCALE GENOMIC DNA]</scope>
    <source>
        <strain evidence="4">Teg-2019</strain>
        <tissue evidence="4">Adductor muscle</tissue>
    </source>
</reference>
<feature type="compositionally biased region" description="Basic and acidic residues" evidence="2">
    <location>
        <begin position="682"/>
        <end position="697"/>
    </location>
</feature>
<dbReference type="PANTHER" id="PTHR19863:SF11">
    <property type="entry name" value="WD REPEAT-CONTAINING PROTEIN 47-LIKE PROTEIN"/>
    <property type="match status" value="1"/>
</dbReference>
<dbReference type="Pfam" id="PF25602">
    <property type="entry name" value="WDR47_COR"/>
    <property type="match status" value="1"/>
</dbReference>
<feature type="compositionally biased region" description="Polar residues" evidence="2">
    <location>
        <begin position="623"/>
        <end position="646"/>
    </location>
</feature>
<protein>
    <recommendedName>
        <fullName evidence="3">CTLH domain-containing protein</fullName>
    </recommendedName>
</protein>
<dbReference type="InterPro" id="IPR036322">
    <property type="entry name" value="WD40_repeat_dom_sf"/>
</dbReference>
<keyword evidence="1" id="KW-0853">WD repeat</keyword>
<organism evidence="4 5">
    <name type="scientific">Tegillarca granosa</name>
    <name type="common">Malaysian cockle</name>
    <name type="synonym">Anadara granosa</name>
    <dbReference type="NCBI Taxonomy" id="220873"/>
    <lineage>
        <taxon>Eukaryota</taxon>
        <taxon>Metazoa</taxon>
        <taxon>Spiralia</taxon>
        <taxon>Lophotrochozoa</taxon>
        <taxon>Mollusca</taxon>
        <taxon>Bivalvia</taxon>
        <taxon>Autobranchia</taxon>
        <taxon>Pteriomorphia</taxon>
        <taxon>Arcoida</taxon>
        <taxon>Arcoidea</taxon>
        <taxon>Arcidae</taxon>
        <taxon>Tegillarca</taxon>
    </lineage>
</organism>
<evidence type="ECO:0000259" key="3">
    <source>
        <dbReference type="PROSITE" id="PS50897"/>
    </source>
</evidence>
<dbReference type="InterPro" id="IPR057749">
    <property type="entry name" value="WDR47_COR"/>
</dbReference>
<gene>
    <name evidence="4" type="ORF">KUTeg_021648</name>
</gene>
<dbReference type="PROSITE" id="PS50082">
    <property type="entry name" value="WD_REPEATS_2"/>
    <property type="match status" value="2"/>
</dbReference>
<evidence type="ECO:0000256" key="2">
    <source>
        <dbReference type="SAM" id="MobiDB-lite"/>
    </source>
</evidence>
<evidence type="ECO:0000313" key="4">
    <source>
        <dbReference type="EMBL" id="KAJ8300129.1"/>
    </source>
</evidence>
<dbReference type="PANTHER" id="PTHR19863">
    <property type="entry name" value="NEMITIN (NEURONAL ENRICHED MAP INTERACTING PROTEIN) HOMOLOG"/>
    <property type="match status" value="1"/>
</dbReference>
<dbReference type="InterPro" id="IPR006595">
    <property type="entry name" value="CTLH_C"/>
</dbReference>
<feature type="region of interest" description="Disordered" evidence="2">
    <location>
        <begin position="379"/>
        <end position="457"/>
    </location>
</feature>
<accession>A0ABQ9E470</accession>
<feature type="compositionally biased region" description="Low complexity" evidence="2">
    <location>
        <begin position="430"/>
        <end position="442"/>
    </location>
</feature>
<dbReference type="InterPro" id="IPR001680">
    <property type="entry name" value="WD40_rpt"/>
</dbReference>
<dbReference type="SMART" id="SM00668">
    <property type="entry name" value="CTLH"/>
    <property type="match status" value="1"/>
</dbReference>
<feature type="compositionally biased region" description="Polar residues" evidence="2">
    <location>
        <begin position="385"/>
        <end position="394"/>
    </location>
</feature>
<feature type="compositionally biased region" description="Basic and acidic residues" evidence="2">
    <location>
        <begin position="446"/>
        <end position="457"/>
    </location>
</feature>
<dbReference type="Pfam" id="PF00400">
    <property type="entry name" value="WD40"/>
    <property type="match status" value="3"/>
</dbReference>
<dbReference type="EMBL" id="JARBDR010000919">
    <property type="protein sequence ID" value="KAJ8300129.1"/>
    <property type="molecule type" value="Genomic_DNA"/>
</dbReference>
<feature type="region of interest" description="Disordered" evidence="2">
    <location>
        <begin position="620"/>
        <end position="857"/>
    </location>
</feature>
<name>A0ABQ9E470_TEGGR</name>
<dbReference type="PROSITE" id="PS50294">
    <property type="entry name" value="WD_REPEATS_REGION"/>
    <property type="match status" value="1"/>
</dbReference>
<feature type="repeat" description="WD" evidence="1">
    <location>
        <begin position="924"/>
        <end position="965"/>
    </location>
</feature>
<feature type="compositionally biased region" description="Polar residues" evidence="2">
    <location>
        <begin position="820"/>
        <end position="838"/>
    </location>
</feature>
<feature type="domain" description="CTLH" evidence="3">
    <location>
        <begin position="44"/>
        <end position="101"/>
    </location>
</feature>
<evidence type="ECO:0000256" key="1">
    <source>
        <dbReference type="PROSITE-ProRule" id="PRU00221"/>
    </source>
</evidence>
<dbReference type="SUPFAM" id="SSF50978">
    <property type="entry name" value="WD40 repeat-like"/>
    <property type="match status" value="1"/>
</dbReference>
<dbReference type="InterPro" id="IPR040067">
    <property type="entry name" value="WDR47"/>
</dbReference>
<sequence length="1168" mass="129418">MPSAHIVVSETDVVKLVSEFLANRELNISMLSLERETGVINGTYSDDMLFLRQLILDGQWDDVMDFIQPLESVEGFDLKKFQYKIMRHKYLELLCIKSEPSIMQNYEFTVDEVVKCLNSLEFLCPSKEEYSNLCLLLTLPKLSDHSDYQNWNPSNARVDCFKDVFPLVEKYLPMTGKSDKNMRAESDRLMQLVLKGVLYESCVEYCQQRATSSCESDDIEFSAILNNTGFSDADLSLISWLQSIPLETFSCPFEQKPLNCDVRPLVKPSLEASWSEQILVTPIKPKMFPHSAVPSGRPRSAELMTRSLNPQFDGLTSGLFHGRREPMTQSFTLTQSPLSRSVAQGVQLDSSRKNPMQMSMEKIFTQGEVLNTNTSLTEEVKMPTKSPNTSVQNVSPTPPRSGTPTSNLSATPKVVTPQVQLFKSDASVTPPRAQSPSRSQSQGIHKTKEATSVRDSSAELYKEYQRQRQRLQEQLALQDKQRELYQKELQEIENRQTMIAQDLKDETTENKSQITDVKNNTQDVKNNIQDDTSPVAVCEINSPQFTPIPTPYLDKVEFKNPQNAIHLNNNVDMPEFSPIPTPYVGKVGTGKPPVLSYNNYMEESENVPTPEVIHRHKPIGPVQHQSRSPVPNSPSSTNYYGSTETGSVVPGSEDSPNSVFTPLPEGGAHVPKLNTNKFAHSTPKDIECKHSPHDETKSPVYNNDSLIQTGVHHPQNVNSPVTRKQTGSPVSSMTSTLPRPSFCVPKNKVLSSNTLPRSSSKSKIPNTKKASGPSQLNMKTGKPNTSATRPTSVGLNPPLGGQTKSKRVKTPLSPRDIKQEITSQDVTGSPRSMRSSTGSGVGQKTMLSNLSDPRDSLDAGKPKFTAVTSLEDVQAIRTVAFHPSGNYYAIGSNSKTLRLCAFPDVTNLRSDHVTGEVNVTYERKKHHKGSIYCVAWNPLGDVLATGSNDKTIKMLKLNPDDNVAGPEMELTMHDGTVRDLVFMQDSINRSSLLISGGAGDNKIYVTDCKTGMPVRAMAGHSVIHDMFIHCTLGVDVCSLVDHKIKQRGSAFASVCVDPSGRLLASGHEDGSVMLYDIRGSRGIQNYKAHTSDCRTARFSMNAYYLLTASYDQKIVLTDLHGDLLRPLPSVVVAEHKDKVIQCRWHPTQLSFVSTSADRTSVCWGLPVI</sequence>
<evidence type="ECO:0000313" key="5">
    <source>
        <dbReference type="Proteomes" id="UP001217089"/>
    </source>
</evidence>
<dbReference type="Gene3D" id="2.130.10.10">
    <property type="entry name" value="YVTN repeat-like/Quinoprotein amine dehydrogenase"/>
    <property type="match status" value="2"/>
</dbReference>
<dbReference type="Proteomes" id="UP001217089">
    <property type="component" value="Unassembled WGS sequence"/>
</dbReference>
<proteinExistence type="predicted"/>
<feature type="compositionally biased region" description="Polar residues" evidence="2">
    <location>
        <begin position="749"/>
        <end position="794"/>
    </location>
</feature>
<keyword evidence="5" id="KW-1185">Reference proteome</keyword>